<proteinExistence type="predicted"/>
<keyword evidence="5" id="KW-1185">Reference proteome</keyword>
<dbReference type="InterPro" id="IPR046947">
    <property type="entry name" value="LytR-like"/>
</dbReference>
<dbReference type="Proteomes" id="UP000260823">
    <property type="component" value="Unassembled WGS sequence"/>
</dbReference>
<keyword evidence="1" id="KW-0597">Phosphoprotein</keyword>
<dbReference type="PROSITE" id="PS50110">
    <property type="entry name" value="RESPONSE_REGULATORY"/>
    <property type="match status" value="1"/>
</dbReference>
<dbReference type="Gene3D" id="3.40.50.2300">
    <property type="match status" value="1"/>
</dbReference>
<sequence length="241" mass="27483">MRLRVLIVDDEPHAISVLENYLANFAGMEIVGRCSNAIQAFQLLQQKGVDLMFLDIEMPGMKGTEMLKSLKHPPKVIFTTAYSEYALEGFELNAVDYLLKPISLERFLRAIDKIYQLPAAKGLPQLTHEAPVSDAASYIYLKVDRRTVKINIADILWIESLRDYVKVVVADQVYISRQKISLLEEMLPEHKFVRIHRSFIVAVAKINSFYSFSIDVGGHELPIGRNYKLEVQKKLKQLATT</sequence>
<evidence type="ECO:0000256" key="1">
    <source>
        <dbReference type="PROSITE-ProRule" id="PRU00169"/>
    </source>
</evidence>
<protein>
    <submittedName>
        <fullName evidence="4">DNA-binding response regulator</fullName>
    </submittedName>
</protein>
<organism evidence="4 5">
    <name type="scientific">Mucilaginibacter terrenus</name>
    <dbReference type="NCBI Taxonomy" id="2482727"/>
    <lineage>
        <taxon>Bacteria</taxon>
        <taxon>Pseudomonadati</taxon>
        <taxon>Bacteroidota</taxon>
        <taxon>Sphingobacteriia</taxon>
        <taxon>Sphingobacteriales</taxon>
        <taxon>Sphingobacteriaceae</taxon>
        <taxon>Mucilaginibacter</taxon>
    </lineage>
</organism>
<evidence type="ECO:0000313" key="5">
    <source>
        <dbReference type="Proteomes" id="UP000260823"/>
    </source>
</evidence>
<evidence type="ECO:0000313" key="4">
    <source>
        <dbReference type="EMBL" id="RFZ83312.1"/>
    </source>
</evidence>
<dbReference type="SUPFAM" id="SSF52172">
    <property type="entry name" value="CheY-like"/>
    <property type="match status" value="1"/>
</dbReference>
<dbReference type="AlphaFoldDB" id="A0A3E2NQP1"/>
<feature type="modified residue" description="4-aspartylphosphate" evidence="1">
    <location>
        <position position="55"/>
    </location>
</feature>
<dbReference type="PROSITE" id="PS50930">
    <property type="entry name" value="HTH_LYTTR"/>
    <property type="match status" value="1"/>
</dbReference>
<feature type="domain" description="Response regulatory" evidence="2">
    <location>
        <begin position="4"/>
        <end position="115"/>
    </location>
</feature>
<dbReference type="EMBL" id="QWDE01000002">
    <property type="protein sequence ID" value="RFZ83312.1"/>
    <property type="molecule type" value="Genomic_DNA"/>
</dbReference>
<name>A0A3E2NQP1_9SPHI</name>
<feature type="domain" description="HTH LytTR-type" evidence="3">
    <location>
        <begin position="139"/>
        <end position="237"/>
    </location>
</feature>
<dbReference type="PANTHER" id="PTHR37299:SF1">
    <property type="entry name" value="STAGE 0 SPORULATION PROTEIN A HOMOLOG"/>
    <property type="match status" value="1"/>
</dbReference>
<dbReference type="GO" id="GO:0000156">
    <property type="term" value="F:phosphorelay response regulator activity"/>
    <property type="evidence" value="ECO:0007669"/>
    <property type="project" value="InterPro"/>
</dbReference>
<dbReference type="OrthoDB" id="9787344at2"/>
<dbReference type="SMART" id="SM00850">
    <property type="entry name" value="LytTR"/>
    <property type="match status" value="1"/>
</dbReference>
<accession>A0A3E2NQP1</accession>
<reference evidence="4 5" key="1">
    <citation type="submission" date="2018-08" db="EMBL/GenBank/DDBJ databases">
        <title>Mucilaginibacter terrae sp. nov., isolated from manganese diggings.</title>
        <authorList>
            <person name="Huang Y."/>
            <person name="Zhou Z."/>
        </authorList>
    </citation>
    <scope>NUCLEOTIDE SEQUENCE [LARGE SCALE GENOMIC DNA]</scope>
    <source>
        <strain evidence="4 5">ZH6</strain>
    </source>
</reference>
<dbReference type="InterPro" id="IPR007492">
    <property type="entry name" value="LytTR_DNA-bd_dom"/>
</dbReference>
<dbReference type="InterPro" id="IPR011006">
    <property type="entry name" value="CheY-like_superfamily"/>
</dbReference>
<evidence type="ECO:0000259" key="2">
    <source>
        <dbReference type="PROSITE" id="PS50110"/>
    </source>
</evidence>
<dbReference type="Pfam" id="PF00072">
    <property type="entry name" value="Response_reg"/>
    <property type="match status" value="1"/>
</dbReference>
<gene>
    <name evidence="4" type="ORF">DYU05_14350</name>
</gene>
<dbReference type="InterPro" id="IPR001789">
    <property type="entry name" value="Sig_transdc_resp-reg_receiver"/>
</dbReference>
<comment type="caution">
    <text evidence="4">The sequence shown here is derived from an EMBL/GenBank/DDBJ whole genome shotgun (WGS) entry which is preliminary data.</text>
</comment>
<evidence type="ECO:0000259" key="3">
    <source>
        <dbReference type="PROSITE" id="PS50930"/>
    </source>
</evidence>
<dbReference type="Pfam" id="PF04397">
    <property type="entry name" value="LytTR"/>
    <property type="match status" value="1"/>
</dbReference>
<dbReference type="SMART" id="SM00448">
    <property type="entry name" value="REC"/>
    <property type="match status" value="1"/>
</dbReference>
<dbReference type="Gene3D" id="2.40.50.1020">
    <property type="entry name" value="LytTr DNA-binding domain"/>
    <property type="match status" value="1"/>
</dbReference>
<keyword evidence="4" id="KW-0238">DNA-binding</keyword>
<dbReference type="GO" id="GO:0003677">
    <property type="term" value="F:DNA binding"/>
    <property type="evidence" value="ECO:0007669"/>
    <property type="project" value="UniProtKB-KW"/>
</dbReference>
<dbReference type="RefSeq" id="WP_117383787.1">
    <property type="nucleotide sequence ID" value="NZ_QWDE01000002.1"/>
</dbReference>
<dbReference type="PANTHER" id="PTHR37299">
    <property type="entry name" value="TRANSCRIPTIONAL REGULATOR-RELATED"/>
    <property type="match status" value="1"/>
</dbReference>